<gene>
    <name evidence="1" type="ORF">E0L21_04380</name>
</gene>
<reference evidence="1 2" key="1">
    <citation type="submission" date="2019-02" db="EMBL/GenBank/DDBJ databases">
        <title>The draft genome of Kosakonia quasisacchari strain WCHKQ120001.</title>
        <authorList>
            <person name="Wang C."/>
            <person name="Feng Y."/>
            <person name="Zong Z."/>
        </authorList>
    </citation>
    <scope>NUCLEOTIDE SEQUENCE [LARGE SCALE GENOMIC DNA]</scope>
    <source>
        <strain evidence="1 2">WCHKQ120001</strain>
    </source>
</reference>
<sequence>MTTFFITFAPVKNIAPDYASSMPQCCWGYSLILRRIFGQNTDETQVIVKSDVSKGEGDVTPVKNPAFIRCIYQSQPTE</sequence>
<dbReference type="AlphaFoldDB" id="A0A4R0HSA5"/>
<keyword evidence="2" id="KW-1185">Reference proteome</keyword>
<protein>
    <submittedName>
        <fullName evidence="1">Uncharacterized protein</fullName>
    </submittedName>
</protein>
<evidence type="ECO:0000313" key="2">
    <source>
        <dbReference type="Proteomes" id="UP000291793"/>
    </source>
</evidence>
<accession>A0A4R0HSA5</accession>
<comment type="caution">
    <text evidence="1">The sequence shown here is derived from an EMBL/GenBank/DDBJ whole genome shotgun (WGS) entry which is preliminary data.</text>
</comment>
<dbReference type="EMBL" id="SJOP01000003">
    <property type="protein sequence ID" value="TCC13811.1"/>
    <property type="molecule type" value="Genomic_DNA"/>
</dbReference>
<evidence type="ECO:0000313" key="1">
    <source>
        <dbReference type="EMBL" id="TCC13811.1"/>
    </source>
</evidence>
<organism evidence="1 2">
    <name type="scientific">Kosakonia quasisacchari</name>
    <dbReference type="NCBI Taxonomy" id="2529380"/>
    <lineage>
        <taxon>Bacteria</taxon>
        <taxon>Pseudomonadati</taxon>
        <taxon>Pseudomonadota</taxon>
        <taxon>Gammaproteobacteria</taxon>
        <taxon>Enterobacterales</taxon>
        <taxon>Enterobacteriaceae</taxon>
        <taxon>Kosakonia</taxon>
    </lineage>
</organism>
<proteinExistence type="predicted"/>
<dbReference type="Proteomes" id="UP000291793">
    <property type="component" value="Unassembled WGS sequence"/>
</dbReference>
<name>A0A4R0HSA5_9ENTR</name>